<feature type="domain" description="Carrier" evidence="6">
    <location>
        <begin position="1723"/>
        <end position="1800"/>
    </location>
</feature>
<accession>A0A1I9KHW3</accession>
<evidence type="ECO:0000259" key="8">
    <source>
        <dbReference type="PROSITE" id="PS52019"/>
    </source>
</evidence>
<dbReference type="InterPro" id="IPR009081">
    <property type="entry name" value="PP-bd_ACP"/>
</dbReference>
<dbReference type="InterPro" id="IPR001031">
    <property type="entry name" value="Thioesterase"/>
</dbReference>
<feature type="domain" description="PKS/mFAS DH" evidence="8">
    <location>
        <begin position="1324"/>
        <end position="1659"/>
    </location>
</feature>
<feature type="region of interest" description="Disordered" evidence="5">
    <location>
        <begin position="1671"/>
        <end position="1721"/>
    </location>
</feature>
<name>A0A1I9KHW3_DIAHE</name>
<dbReference type="InterPro" id="IPR042104">
    <property type="entry name" value="PKS_dehydratase_sf"/>
</dbReference>
<dbReference type="Gene3D" id="3.40.366.10">
    <property type="entry name" value="Malonyl-Coenzyme A Acyl Carrier Protein, domain 2"/>
    <property type="match status" value="1"/>
</dbReference>
<feature type="domain" description="Ketosynthase family 3 (KS3)" evidence="7">
    <location>
        <begin position="381"/>
        <end position="823"/>
    </location>
</feature>
<keyword evidence="3" id="KW-0808">Transferase</keyword>
<evidence type="ECO:0000313" key="10">
    <source>
        <dbReference type="EMBL" id="POS76107.1"/>
    </source>
</evidence>
<dbReference type="GO" id="GO:0004312">
    <property type="term" value="F:fatty acid synthase activity"/>
    <property type="evidence" value="ECO:0007669"/>
    <property type="project" value="TreeGrafter"/>
</dbReference>
<dbReference type="PANTHER" id="PTHR43775">
    <property type="entry name" value="FATTY ACID SYNTHASE"/>
    <property type="match status" value="1"/>
</dbReference>
<dbReference type="InterPro" id="IPR032088">
    <property type="entry name" value="SAT"/>
</dbReference>
<reference evidence="9" key="1">
    <citation type="submission" date="2015-04" db="EMBL/GenBank/DDBJ databases">
        <title>Dhpks1, a gene encoding a polyketide synthase of the phytopathogenic fungus Diaporthe helianthi is required to trigger sunflower stem canker toxin-mediated disease.</title>
        <authorList>
            <person name="Maimone Mancarello A.B."/>
            <person name="Pane C."/>
            <person name="Ruocco M."/>
            <person name="Cacciola S.O."/>
            <person name="Firrao G."/>
            <person name="Magnano Di San Lio G."/>
            <person name="Baroncelli R."/>
            <person name="Vannacci G."/>
            <person name="Vergara M."/>
            <person name="Scala F."/>
        </authorList>
    </citation>
    <scope>NUCLEOTIDE SEQUENCE</scope>
    <source>
        <strain evidence="9">7/96</strain>
    </source>
</reference>
<evidence type="ECO:0000256" key="3">
    <source>
        <dbReference type="ARBA" id="ARBA00022679"/>
    </source>
</evidence>
<dbReference type="InterPro" id="IPR016035">
    <property type="entry name" value="Acyl_Trfase/lysoPLipase"/>
</dbReference>
<dbReference type="InterPro" id="IPR018201">
    <property type="entry name" value="Ketoacyl_synth_AS"/>
</dbReference>
<dbReference type="Gene3D" id="3.30.70.3290">
    <property type="match status" value="1"/>
</dbReference>
<dbReference type="Gene3D" id="3.40.50.1820">
    <property type="entry name" value="alpha/beta hydrolase"/>
    <property type="match status" value="1"/>
</dbReference>
<evidence type="ECO:0000256" key="2">
    <source>
        <dbReference type="ARBA" id="ARBA00022553"/>
    </source>
</evidence>
<dbReference type="Gene3D" id="1.10.1200.10">
    <property type="entry name" value="ACP-like"/>
    <property type="match status" value="1"/>
</dbReference>
<dbReference type="SUPFAM" id="SSF53474">
    <property type="entry name" value="alpha/beta-Hydrolases"/>
    <property type="match status" value="1"/>
</dbReference>
<dbReference type="InterPro" id="IPR049551">
    <property type="entry name" value="PKS_DH_C"/>
</dbReference>
<feature type="active site" description="Proton donor; for dehydratase activity" evidence="4">
    <location>
        <position position="1569"/>
    </location>
</feature>
<dbReference type="Pfam" id="PF00698">
    <property type="entry name" value="Acyl_transf_1"/>
    <property type="match status" value="1"/>
</dbReference>
<dbReference type="InterPro" id="IPR016039">
    <property type="entry name" value="Thiolase-like"/>
</dbReference>
<keyword evidence="2" id="KW-0597">Phosphoprotein</keyword>
<dbReference type="Gene3D" id="3.40.47.10">
    <property type="match status" value="1"/>
</dbReference>
<feature type="region of interest" description="Disordered" evidence="5">
    <location>
        <begin position="342"/>
        <end position="381"/>
    </location>
</feature>
<dbReference type="InterPro" id="IPR001227">
    <property type="entry name" value="Ac_transferase_dom_sf"/>
</dbReference>
<dbReference type="InterPro" id="IPR014043">
    <property type="entry name" value="Acyl_transferase_dom"/>
</dbReference>
<evidence type="ECO:0000256" key="5">
    <source>
        <dbReference type="SAM" id="MobiDB-lite"/>
    </source>
</evidence>
<dbReference type="GO" id="GO:0004315">
    <property type="term" value="F:3-oxoacyl-[acyl-carrier-protein] synthase activity"/>
    <property type="evidence" value="ECO:0007669"/>
    <property type="project" value="InterPro"/>
</dbReference>
<dbReference type="Pfam" id="PF00109">
    <property type="entry name" value="ketoacyl-synt"/>
    <property type="match status" value="1"/>
</dbReference>
<dbReference type="PROSITE" id="PS52019">
    <property type="entry name" value="PKS_MFAS_DH"/>
    <property type="match status" value="1"/>
</dbReference>
<dbReference type="PROSITE" id="PS52004">
    <property type="entry name" value="KS3_2"/>
    <property type="match status" value="1"/>
</dbReference>
<dbReference type="OrthoDB" id="541883at2759"/>
<gene>
    <name evidence="9" type="primary">PKS18</name>
    <name evidence="10" type="ORF">DHEL01_v205502</name>
</gene>
<dbReference type="InterPro" id="IPR050091">
    <property type="entry name" value="PKS_NRPS_Biosynth_Enz"/>
</dbReference>
<dbReference type="SMART" id="SM00827">
    <property type="entry name" value="PKS_AT"/>
    <property type="match status" value="1"/>
</dbReference>
<protein>
    <submittedName>
        <fullName evidence="9">Polyketide synthase 18</fullName>
    </submittedName>
    <submittedName>
        <fullName evidence="10">RADS2 nonreducing polyketide synthase</fullName>
    </submittedName>
</protein>
<dbReference type="SUPFAM" id="SSF47336">
    <property type="entry name" value="ACP-like"/>
    <property type="match status" value="1"/>
</dbReference>
<dbReference type="InterPro" id="IPR020841">
    <property type="entry name" value="PKS_Beta-ketoAc_synthase_dom"/>
</dbReference>
<dbReference type="SMART" id="SM00825">
    <property type="entry name" value="PKS_KS"/>
    <property type="match status" value="1"/>
</dbReference>
<keyword evidence="11" id="KW-1185">Reference proteome</keyword>
<feature type="compositionally biased region" description="Low complexity" evidence="5">
    <location>
        <begin position="1706"/>
        <end position="1721"/>
    </location>
</feature>
<feature type="region of interest" description="Disordered" evidence="5">
    <location>
        <begin position="821"/>
        <end position="847"/>
    </location>
</feature>
<dbReference type="InterPro" id="IPR016036">
    <property type="entry name" value="Malonyl_transacylase_ACP-bd"/>
</dbReference>
<dbReference type="Gene3D" id="3.10.129.110">
    <property type="entry name" value="Polyketide synthase dehydratase"/>
    <property type="match status" value="1"/>
</dbReference>
<proteinExistence type="predicted"/>
<dbReference type="Pfam" id="PF00975">
    <property type="entry name" value="Thioesterase"/>
    <property type="match status" value="1"/>
</dbReference>
<dbReference type="SUPFAM" id="SSF55048">
    <property type="entry name" value="Probable ACP-binding domain of malonyl-CoA ACP transacylase"/>
    <property type="match status" value="1"/>
</dbReference>
<feature type="compositionally biased region" description="Basic and acidic residues" evidence="5">
    <location>
        <begin position="824"/>
        <end position="834"/>
    </location>
</feature>
<dbReference type="Pfam" id="PF14765">
    <property type="entry name" value="PS-DH"/>
    <property type="match status" value="1"/>
</dbReference>
<dbReference type="STRING" id="158607.A0A1I9KHW3"/>
<feature type="compositionally biased region" description="Acidic residues" evidence="5">
    <location>
        <begin position="364"/>
        <end position="381"/>
    </location>
</feature>
<dbReference type="GO" id="GO:0044550">
    <property type="term" value="P:secondary metabolite biosynthetic process"/>
    <property type="evidence" value="ECO:0007669"/>
    <property type="project" value="TreeGrafter"/>
</dbReference>
<dbReference type="SUPFAM" id="SSF53901">
    <property type="entry name" value="Thiolase-like"/>
    <property type="match status" value="1"/>
</dbReference>
<dbReference type="InterPro" id="IPR014031">
    <property type="entry name" value="Ketoacyl_synth_C"/>
</dbReference>
<dbReference type="GO" id="GO:0006633">
    <property type="term" value="P:fatty acid biosynthetic process"/>
    <property type="evidence" value="ECO:0007669"/>
    <property type="project" value="InterPro"/>
</dbReference>
<feature type="region of interest" description="Disordered" evidence="5">
    <location>
        <begin position="1456"/>
        <end position="1477"/>
    </location>
</feature>
<feature type="region of interest" description="N-terminal hotdog fold" evidence="4">
    <location>
        <begin position="1324"/>
        <end position="1456"/>
    </location>
</feature>
<organism evidence="9">
    <name type="scientific">Diaporthe helianthi</name>
    <dbReference type="NCBI Taxonomy" id="158607"/>
    <lineage>
        <taxon>Eukaryota</taxon>
        <taxon>Fungi</taxon>
        <taxon>Dikarya</taxon>
        <taxon>Ascomycota</taxon>
        <taxon>Pezizomycotina</taxon>
        <taxon>Sordariomycetes</taxon>
        <taxon>Sordariomycetidae</taxon>
        <taxon>Diaporthales</taxon>
        <taxon>Diaporthaceae</taxon>
        <taxon>Diaporthe</taxon>
    </lineage>
</organism>
<dbReference type="InterPro" id="IPR020807">
    <property type="entry name" value="PKS_DH"/>
</dbReference>
<dbReference type="Proteomes" id="UP000094444">
    <property type="component" value="Unassembled WGS sequence"/>
</dbReference>
<keyword evidence="1" id="KW-0596">Phosphopantetheine</keyword>
<dbReference type="SMART" id="SM00826">
    <property type="entry name" value="PKS_DH"/>
    <property type="match status" value="1"/>
</dbReference>
<dbReference type="Pfam" id="PF00550">
    <property type="entry name" value="PP-binding"/>
    <property type="match status" value="1"/>
</dbReference>
<evidence type="ECO:0000259" key="7">
    <source>
        <dbReference type="PROSITE" id="PS52004"/>
    </source>
</evidence>
<dbReference type="Pfam" id="PF02801">
    <property type="entry name" value="Ketoacyl-synt_C"/>
    <property type="match status" value="1"/>
</dbReference>
<dbReference type="InterPro" id="IPR036736">
    <property type="entry name" value="ACP-like_sf"/>
</dbReference>
<dbReference type="InterPro" id="IPR049900">
    <property type="entry name" value="PKS_mFAS_DH"/>
</dbReference>
<evidence type="ECO:0000259" key="6">
    <source>
        <dbReference type="PROSITE" id="PS50075"/>
    </source>
</evidence>
<dbReference type="CDD" id="cd00833">
    <property type="entry name" value="PKS"/>
    <property type="match status" value="1"/>
</dbReference>
<dbReference type="EMBL" id="MAVT02000407">
    <property type="protein sequence ID" value="POS76107.1"/>
    <property type="molecule type" value="Genomic_DNA"/>
</dbReference>
<sequence length="2161" mass="231679">MASPPTSVFFFGDQAHPAASNIPLLNSLRRRAAASSKQPFDSFVNQRLGDVLPGEQLGLLEWAEKVAYEVDDELAPTASALVPAIAQLGSLVWKCQQDESILAAHGGGAQYVVGQCSGLILACGLAAARNLHHLVELSAEILRIVARVTEFAVERSREIEEAQHGASWTFAVQLQKDECLAALGSCQEHAQIPSHKQAYVSFETDGWCAVSGPPSTLRLVKTNAFAGVPNRDLPIFAAYHAGHLRAPNYDHLLGSSELLEVPIRPGVQVLSSSTGEPLDGSSLRNALLQALRDILQEPSSLSRVLATMTMLVLKDAPEQPLLHVFGPAAQWKGFARHLDMAGTRPRTIPPLGSSQHSYETEEGRQDDDGDGGGAEPEGDEDNLIAITGYSGKFPGAENCAEFWDLVRDGRVISQEMPAERIADDGLPRNLPRGCFLNGAGEFDAGFFTMSRRAAMQTDPAHRLLLHQTQQALDMSGYNATCHTSRVGTFIGQATDDWREHNMNPQDAYYVTGGLRAFGPGRLNHFFGWTGPSLSVDTACSSSGIALDLAVQALRARRCDMAIAGGVNIITGDADVGMCAGLSSGGFLGAPGSACKTFDAGADGYTRGEAVAVVVLKRLGDACRDGDRVHGVIRAVGTNHSTDANPITRPSRAAQETLLHQVVREALIEPADVSYVEMHGSGTQAGDRTEMEAVAAVFGGERGRQHRHRHSSGGHWRCVGPESVLRVGSVKANVGHSEGAAGITAVVKALLMLRHDRVPPNAGIRTGTNPAFPRLGDQGIRINVTEEPLDLHADHAQRHRRPPGVVVVNCFGAAGGNTSIVLEGPSKHDSSDRHHSSSINETENGSHPAHIVAVSAKTRSALRAYQLRLLSFVEQGPSVRVRDISYSTCARRRHYPFRSTYLARDTAELAAQLRDDVSTAADELSSRSLPAPLPPQVVFVFGGQGTKVAGSARPLSDSNRVFGAALRDYSEMSEALGFPGVLEYLTTAEPPDSATDSSQKKTVDAPLEQVSLVVLELALGRMWEAWGVRPSAVLGHSLGEYAALHAAGVLSAADTIWLVGTRARLMQDTCQTGAGRMLAVFLPESRLSRFLANSSRIEVACRNTPSQTVVAGPVDDILALQEQLRPENIKSVLTNTPYAFHSSMMDGILNQLYTSASTVTFGRLHKTQLVSTLTGSLVDTCASWPDHLVRHSRLPVRFPEAIQSAMALDPGRKTLFLAISPTPACRDMLKANITTSANGHADVIEAMHLDSTRCSNTIASGVAKAYSSGVNVDWARFDGGLDAPARLLDMPPYAFDLENFWIPTTRLRGGAPQLSLAPSLPPTKSSLIHALEQVDELHKTMTFTSDLTRKPFPSLIIGHTIRGQPVCPAGVFIDLAFAAVLSMLGDQADLSSVELKSLRFATPVTIHQGGDGIARRQTLKTTVTQGGSRSEFVVNFIGGERETRHASCLLQTVEATDTSSPARTTTTTTTTNSSISSRVTTQQLLGRASRMLQLCSSATADHFTRPTVYRLWRPVMQYSAEYNVIQDLWMSPVGYEAAARITISTPTDDKGGEQHNADANAHVVDPVWLDGVMQVAGFAVNMNMATAPGAVYILAECGRVSFWDRAEAERVYTCHACGRVDEKSGDVIMSVLVFDEKLDMRLIAAIDDMRFHELVGRAPERNRERGRVAQAAVDLPLPGHPLGSPRPVLESKTELDSESSGSIVMTPTSRSSSSSSDGSDTPAAGYGTLFDRLVSVLKKETLAGPGEISGRTGLADLGVDSLLISSVGDSIYAELGVQIPMLALMDAVTVEDVVTLAANLMRDTGPPEEEYTATPTSMESEVHGTVKGADIAAMVSEHPVLAGFRRGSEETPMANKHGLSSKVVLLQGRNDTKNKLFLLPDASGSSAVYAGLPPHLSTHTNTAIFALESPFHKLPDPIPETSMEEYSSIFVEAILRTQPMGPFMLGGWSIGGRFAYECARQLIQLGHAVSGLLLIESYALHTPYLPAGPNGVSVRHIERTGLFGRLGGLAAAPPEWQKSHIHHAILVNSGCTPSSLATAAAAAADGTCNRGKRVPVELVWSRHGDFSAFPARILEAKVEMEREGVHGKHTTSSADISMGAWLARPRSEATVAQLSGLWGRLSDGCVKWHIVEGDHFDIVLPKVREDMGRVMESAVLRFLGAG</sequence>
<reference evidence="10 11" key="2">
    <citation type="submission" date="2017-09" db="EMBL/GenBank/DDBJ databases">
        <title>Polyketide synthases of a Diaporthe helianthi virulent isolate.</title>
        <authorList>
            <person name="Baroncelli R."/>
        </authorList>
    </citation>
    <scope>NUCLEOTIDE SEQUENCE [LARGE SCALE GENOMIC DNA]</scope>
    <source>
        <strain evidence="10 11">7/96</strain>
    </source>
</reference>
<dbReference type="Pfam" id="PF22621">
    <property type="entry name" value="CurL-like_PKS_C"/>
    <property type="match status" value="1"/>
</dbReference>
<feature type="region of interest" description="C-terminal hotdog fold" evidence="4">
    <location>
        <begin position="1498"/>
        <end position="1659"/>
    </location>
</feature>
<dbReference type="SUPFAM" id="SSF52151">
    <property type="entry name" value="FabD/lysophospholipase-like"/>
    <property type="match status" value="1"/>
</dbReference>
<dbReference type="PANTHER" id="PTHR43775:SF37">
    <property type="entry name" value="SI:DKEY-61P9.11"/>
    <property type="match status" value="1"/>
</dbReference>
<evidence type="ECO:0000313" key="9">
    <source>
        <dbReference type="EMBL" id="ALP31882.1"/>
    </source>
</evidence>
<dbReference type="PROSITE" id="PS00606">
    <property type="entry name" value="KS3_1"/>
    <property type="match status" value="1"/>
</dbReference>
<evidence type="ECO:0000256" key="1">
    <source>
        <dbReference type="ARBA" id="ARBA00022450"/>
    </source>
</evidence>
<evidence type="ECO:0000313" key="11">
    <source>
        <dbReference type="Proteomes" id="UP000094444"/>
    </source>
</evidence>
<dbReference type="Pfam" id="PF16073">
    <property type="entry name" value="SAT"/>
    <property type="match status" value="1"/>
</dbReference>
<dbReference type="EMBL" id="KR153168">
    <property type="protein sequence ID" value="ALP31882.1"/>
    <property type="molecule type" value="Genomic_DNA"/>
</dbReference>
<dbReference type="InterPro" id="IPR029058">
    <property type="entry name" value="AB_hydrolase_fold"/>
</dbReference>
<dbReference type="InterPro" id="IPR014030">
    <property type="entry name" value="Ketoacyl_synth_N"/>
</dbReference>
<dbReference type="PROSITE" id="PS50075">
    <property type="entry name" value="CARRIER"/>
    <property type="match status" value="1"/>
</dbReference>
<evidence type="ECO:0000256" key="4">
    <source>
        <dbReference type="PROSITE-ProRule" id="PRU01363"/>
    </source>
</evidence>
<feature type="active site" description="Proton acceptor; for dehydratase activity" evidence="4">
    <location>
        <position position="1358"/>
    </location>
</feature>